<proteinExistence type="predicted"/>
<reference evidence="1" key="1">
    <citation type="submission" date="2018-06" db="EMBL/GenBank/DDBJ databases">
        <authorList>
            <person name="Zhirakovskaya E."/>
        </authorList>
    </citation>
    <scope>NUCLEOTIDE SEQUENCE</scope>
</reference>
<gene>
    <name evidence="1" type="ORF">MNBD_CHLOROFLEXI01-3647</name>
</gene>
<accession>A0A3B0UMC1</accession>
<dbReference type="AlphaFoldDB" id="A0A3B0UMC1"/>
<dbReference type="EMBL" id="UOEU01000303">
    <property type="protein sequence ID" value="VAW31918.1"/>
    <property type="molecule type" value="Genomic_DNA"/>
</dbReference>
<sequence>MDGLKKLINRHLAEFPEFDYYLPIIEKAEKNEIPHPDICIECCNSLIQGTSKTIIIRLDNGNRKELDSYKTDKLIKRALKAIATNDNFYEEDFVRRSISLALPFINRLLRIMKFN</sequence>
<evidence type="ECO:0000313" key="1">
    <source>
        <dbReference type="EMBL" id="VAW31918.1"/>
    </source>
</evidence>
<protein>
    <submittedName>
        <fullName evidence="1">Uncharacterized protein</fullName>
    </submittedName>
</protein>
<organism evidence="1">
    <name type="scientific">hydrothermal vent metagenome</name>
    <dbReference type="NCBI Taxonomy" id="652676"/>
    <lineage>
        <taxon>unclassified sequences</taxon>
        <taxon>metagenomes</taxon>
        <taxon>ecological metagenomes</taxon>
    </lineage>
</organism>
<name>A0A3B0UMC1_9ZZZZ</name>